<accession>A0A0H5QIW8</accession>
<dbReference type="PANTHER" id="PTHR12444">
    <property type="entry name" value="PROTEIN EFR3 HOMOLOG CMP44E"/>
    <property type="match status" value="1"/>
</dbReference>
<organism evidence="1">
    <name type="scientific">Spongospora subterranea</name>
    <dbReference type="NCBI Taxonomy" id="70186"/>
    <lineage>
        <taxon>Eukaryota</taxon>
        <taxon>Sar</taxon>
        <taxon>Rhizaria</taxon>
        <taxon>Endomyxa</taxon>
        <taxon>Phytomyxea</taxon>
        <taxon>Plasmodiophorida</taxon>
        <taxon>Plasmodiophoridae</taxon>
        <taxon>Spongospora</taxon>
    </lineage>
</organism>
<reference evidence="1" key="1">
    <citation type="submission" date="2015-04" db="EMBL/GenBank/DDBJ databases">
        <title>The genome sequence of the plant pathogenic Rhizarian Plasmodiophora brassicae reveals insights in its biotrophic life cycle and the origin of chitin synthesis.</title>
        <authorList>
            <person name="Schwelm A."/>
            <person name="Fogelqvist J."/>
            <person name="Knaust A."/>
            <person name="Julke S."/>
            <person name="Lilja T."/>
            <person name="Dhandapani V."/>
            <person name="Bonilla-Rosso G."/>
            <person name="Karlsson M."/>
            <person name="Shevchenko A."/>
            <person name="Choi S.R."/>
            <person name="Kim H.G."/>
            <person name="Park J.Y."/>
            <person name="Lim Y.P."/>
            <person name="Ludwig-Muller J."/>
            <person name="Dixelius C."/>
        </authorList>
    </citation>
    <scope>NUCLEOTIDE SEQUENCE</scope>
    <source>
        <tissue evidence="1">Potato root galls</tissue>
    </source>
</reference>
<dbReference type="EMBL" id="HACM01001150">
    <property type="protein sequence ID" value="CRZ01592.1"/>
    <property type="molecule type" value="Transcribed_RNA"/>
</dbReference>
<dbReference type="PANTHER" id="PTHR12444:SF8">
    <property type="entry name" value="PROTEIN EFR3 HOMOLOG CMP44E"/>
    <property type="match status" value="1"/>
</dbReference>
<dbReference type="GO" id="GO:0005886">
    <property type="term" value="C:plasma membrane"/>
    <property type="evidence" value="ECO:0007669"/>
    <property type="project" value="TreeGrafter"/>
</dbReference>
<dbReference type="GO" id="GO:0072659">
    <property type="term" value="P:protein localization to plasma membrane"/>
    <property type="evidence" value="ECO:0007669"/>
    <property type="project" value="TreeGrafter"/>
</dbReference>
<feature type="non-terminal residue" evidence="1">
    <location>
        <position position="103"/>
    </location>
</feature>
<name>A0A0H5QIW8_9EUKA</name>
<dbReference type="InterPro" id="IPR051851">
    <property type="entry name" value="EFR3_Homologs"/>
</dbReference>
<sequence>MRRLLRPCCACPCSSSTGGQQYKKHVKNVFPKNIESMPEQPPVQPANLSALVHYALSYPEQLGAISRYLQKQLARELRLDHTLAVRIAVLALHALNDACHTQL</sequence>
<dbReference type="AlphaFoldDB" id="A0A0H5QIW8"/>
<evidence type="ECO:0000313" key="1">
    <source>
        <dbReference type="EMBL" id="CRZ01592.1"/>
    </source>
</evidence>
<protein>
    <submittedName>
        <fullName evidence="1">Uncharacterized protein</fullName>
    </submittedName>
</protein>
<proteinExistence type="predicted"/>